<dbReference type="InterPro" id="IPR012394">
    <property type="entry name" value="Aldehyde_DH_NAD(P)"/>
</dbReference>
<dbReference type="EMBL" id="JAUIZM010000008">
    <property type="protein sequence ID" value="KAK1371098.1"/>
    <property type="molecule type" value="Genomic_DNA"/>
</dbReference>
<evidence type="ECO:0000256" key="1">
    <source>
        <dbReference type="ARBA" id="ARBA00009986"/>
    </source>
</evidence>
<evidence type="ECO:0000259" key="3">
    <source>
        <dbReference type="Pfam" id="PF00171"/>
    </source>
</evidence>
<dbReference type="InterPro" id="IPR016163">
    <property type="entry name" value="Ald_DH_C"/>
</dbReference>
<gene>
    <name evidence="4" type="ORF">POM88_037190</name>
</gene>
<dbReference type="InterPro" id="IPR016161">
    <property type="entry name" value="Ald_DH/histidinol_DH"/>
</dbReference>
<dbReference type="Gene3D" id="3.40.605.10">
    <property type="entry name" value="Aldehyde Dehydrogenase, Chain A, domain 1"/>
    <property type="match status" value="1"/>
</dbReference>
<reference evidence="4" key="2">
    <citation type="submission" date="2023-05" db="EMBL/GenBank/DDBJ databases">
        <authorList>
            <person name="Schelkunov M.I."/>
        </authorList>
    </citation>
    <scope>NUCLEOTIDE SEQUENCE</scope>
    <source>
        <strain evidence="4">Hsosn_3</strain>
        <tissue evidence="4">Leaf</tissue>
    </source>
</reference>
<proteinExistence type="inferred from homology"/>
<dbReference type="PANTHER" id="PTHR43570:SF16">
    <property type="entry name" value="ALDEHYDE DEHYDROGENASE TYPE III, ISOFORM Q"/>
    <property type="match status" value="1"/>
</dbReference>
<dbReference type="PANTHER" id="PTHR43570">
    <property type="entry name" value="ALDEHYDE DEHYDROGENASE"/>
    <property type="match status" value="1"/>
</dbReference>
<dbReference type="SUPFAM" id="SSF53720">
    <property type="entry name" value="ALDH-like"/>
    <property type="match status" value="2"/>
</dbReference>
<dbReference type="InterPro" id="IPR016162">
    <property type="entry name" value="Ald_DH_N"/>
</dbReference>
<feature type="domain" description="Aldehyde dehydrogenase" evidence="3">
    <location>
        <begin position="153"/>
        <end position="246"/>
    </location>
</feature>
<feature type="domain" description="Aldehyde dehydrogenase" evidence="3">
    <location>
        <begin position="3"/>
        <end position="118"/>
    </location>
</feature>
<accession>A0AAD8HRG0</accession>
<sequence>MRIEVAVSRIISGKWGCNNGQACKAPDYIITTKDFALKLVDSLKLHLIKFYGEEPLKSNDISRIVNLNHFNHLIKLLDDDKVSDKIVHGGQTDIKNLKIAPTILLDVPDNSLIMSDEIHICLLKNSCELAIKELKCWMKPEKVGTTLLTFPSTTGIVAEPFGVVLIVATWNFPLLVSLNPVIGAIAAGNTVVLKPSEVSPTMCALLANYVGEYMDSSAVKVVEGDIPETSALLEQKWDKILYTGSFSISLMSVFPYEISQS</sequence>
<dbReference type="GO" id="GO:0004029">
    <property type="term" value="F:aldehyde dehydrogenase (NAD+) activity"/>
    <property type="evidence" value="ECO:0007669"/>
    <property type="project" value="TreeGrafter"/>
</dbReference>
<dbReference type="Gene3D" id="3.40.309.10">
    <property type="entry name" value="Aldehyde Dehydrogenase, Chain A, domain 2"/>
    <property type="match status" value="1"/>
</dbReference>
<protein>
    <recommendedName>
        <fullName evidence="3">Aldehyde dehydrogenase domain-containing protein</fullName>
    </recommendedName>
</protein>
<dbReference type="GO" id="GO:0005737">
    <property type="term" value="C:cytoplasm"/>
    <property type="evidence" value="ECO:0007669"/>
    <property type="project" value="TreeGrafter"/>
</dbReference>
<comment type="similarity">
    <text evidence="1">Belongs to the aldehyde dehydrogenase family.</text>
</comment>
<evidence type="ECO:0000313" key="5">
    <source>
        <dbReference type="Proteomes" id="UP001237642"/>
    </source>
</evidence>
<dbReference type="InterPro" id="IPR015590">
    <property type="entry name" value="Aldehyde_DH_dom"/>
</dbReference>
<dbReference type="Pfam" id="PF00171">
    <property type="entry name" value="Aldedh"/>
    <property type="match status" value="2"/>
</dbReference>
<name>A0AAD8HRG0_9APIA</name>
<dbReference type="Proteomes" id="UP001237642">
    <property type="component" value="Unassembled WGS sequence"/>
</dbReference>
<keyword evidence="5" id="KW-1185">Reference proteome</keyword>
<dbReference type="GO" id="GO:0006081">
    <property type="term" value="P:aldehyde metabolic process"/>
    <property type="evidence" value="ECO:0007669"/>
    <property type="project" value="InterPro"/>
</dbReference>
<comment type="caution">
    <text evidence="4">The sequence shown here is derived from an EMBL/GenBank/DDBJ whole genome shotgun (WGS) entry which is preliminary data.</text>
</comment>
<dbReference type="AlphaFoldDB" id="A0AAD8HRG0"/>
<organism evidence="4 5">
    <name type="scientific">Heracleum sosnowskyi</name>
    <dbReference type="NCBI Taxonomy" id="360622"/>
    <lineage>
        <taxon>Eukaryota</taxon>
        <taxon>Viridiplantae</taxon>
        <taxon>Streptophyta</taxon>
        <taxon>Embryophyta</taxon>
        <taxon>Tracheophyta</taxon>
        <taxon>Spermatophyta</taxon>
        <taxon>Magnoliopsida</taxon>
        <taxon>eudicotyledons</taxon>
        <taxon>Gunneridae</taxon>
        <taxon>Pentapetalae</taxon>
        <taxon>asterids</taxon>
        <taxon>campanulids</taxon>
        <taxon>Apiales</taxon>
        <taxon>Apiaceae</taxon>
        <taxon>Apioideae</taxon>
        <taxon>apioid superclade</taxon>
        <taxon>Tordylieae</taxon>
        <taxon>Tordyliinae</taxon>
        <taxon>Heracleum</taxon>
    </lineage>
</organism>
<keyword evidence="2" id="KW-0560">Oxidoreductase</keyword>
<evidence type="ECO:0000256" key="2">
    <source>
        <dbReference type="ARBA" id="ARBA00023002"/>
    </source>
</evidence>
<evidence type="ECO:0000313" key="4">
    <source>
        <dbReference type="EMBL" id="KAK1371098.1"/>
    </source>
</evidence>
<reference evidence="4" key="1">
    <citation type="submission" date="2023-02" db="EMBL/GenBank/DDBJ databases">
        <title>Genome of toxic invasive species Heracleum sosnowskyi carries increased number of genes despite the absence of recent whole-genome duplications.</title>
        <authorList>
            <person name="Schelkunov M."/>
            <person name="Shtratnikova V."/>
            <person name="Makarenko M."/>
            <person name="Klepikova A."/>
            <person name="Omelchenko D."/>
            <person name="Novikova G."/>
            <person name="Obukhova E."/>
            <person name="Bogdanov V."/>
            <person name="Penin A."/>
            <person name="Logacheva M."/>
        </authorList>
    </citation>
    <scope>NUCLEOTIDE SEQUENCE</scope>
    <source>
        <strain evidence="4">Hsosn_3</strain>
        <tissue evidence="4">Leaf</tissue>
    </source>
</reference>